<evidence type="ECO:0000256" key="1">
    <source>
        <dbReference type="SAM" id="MobiDB-lite"/>
    </source>
</evidence>
<feature type="region of interest" description="Disordered" evidence="1">
    <location>
        <begin position="146"/>
        <end position="165"/>
    </location>
</feature>
<dbReference type="Pfam" id="PF00574">
    <property type="entry name" value="CLP_protease"/>
    <property type="match status" value="1"/>
</dbReference>
<evidence type="ECO:0000313" key="3">
    <source>
        <dbReference type="Proteomes" id="UP000779900"/>
    </source>
</evidence>
<reference evidence="2" key="1">
    <citation type="submission" date="2019-03" db="EMBL/GenBank/DDBJ databases">
        <title>Lake Tanganyika Metagenome-Assembled Genomes (MAGs).</title>
        <authorList>
            <person name="Tran P."/>
        </authorList>
    </citation>
    <scope>NUCLEOTIDE SEQUENCE</scope>
    <source>
        <strain evidence="2">K_DeepCast_150m_m2_040</strain>
    </source>
</reference>
<accession>A0A938BVD8</accession>
<protein>
    <recommendedName>
        <fullName evidence="4">ATP-dependent Clp protease proteolytic subunit</fullName>
    </recommendedName>
</protein>
<dbReference type="InterPro" id="IPR023562">
    <property type="entry name" value="ClpP/TepA"/>
</dbReference>
<feature type="non-terminal residue" evidence="2">
    <location>
        <position position="1"/>
    </location>
</feature>
<name>A0A938BVD8_UNCW3</name>
<dbReference type="InterPro" id="IPR029045">
    <property type="entry name" value="ClpP/crotonase-like_dom_sf"/>
</dbReference>
<comment type="caution">
    <text evidence="2">The sequence shown here is derived from an EMBL/GenBank/DDBJ whole genome shotgun (WGS) entry which is preliminary data.</text>
</comment>
<gene>
    <name evidence="2" type="ORF">FJY68_14170</name>
</gene>
<evidence type="ECO:0008006" key="4">
    <source>
        <dbReference type="Google" id="ProtNLM"/>
    </source>
</evidence>
<dbReference type="EMBL" id="VGIR01000190">
    <property type="protein sequence ID" value="MBM3332968.1"/>
    <property type="molecule type" value="Genomic_DNA"/>
</dbReference>
<dbReference type="SUPFAM" id="SSF52096">
    <property type="entry name" value="ClpP/crotonase"/>
    <property type="match status" value="1"/>
</dbReference>
<organism evidence="2 3">
    <name type="scientific">candidate division WOR-3 bacterium</name>
    <dbReference type="NCBI Taxonomy" id="2052148"/>
    <lineage>
        <taxon>Bacteria</taxon>
        <taxon>Bacteria division WOR-3</taxon>
    </lineage>
</organism>
<dbReference type="AlphaFoldDB" id="A0A938BVD8"/>
<proteinExistence type="predicted"/>
<evidence type="ECO:0000313" key="2">
    <source>
        <dbReference type="EMBL" id="MBM3332968.1"/>
    </source>
</evidence>
<dbReference type="Gene3D" id="3.90.226.10">
    <property type="entry name" value="2-enoyl-CoA Hydratase, Chain A, domain 1"/>
    <property type="match status" value="1"/>
</dbReference>
<sequence>PRDVGIRGSVTLAASLCNYLQGVPIEIHTYNFGLVSTAGLVLFCAGTKRFCTTHARFVVGCPEVTFHPNTRLGEAGLEEALRSLRLDQERMAEVMAEATGTEISKVRADVKAEVVLDPRKALEYGLVHEIRPVLFPKGVVPYAVSETGDSVPPPGGGEPAWGEGA</sequence>
<dbReference type="Proteomes" id="UP000779900">
    <property type="component" value="Unassembled WGS sequence"/>
</dbReference>